<accession>A0A1X6ZYI1</accession>
<gene>
    <name evidence="1" type="ORF">PSM7751_03347</name>
</gene>
<dbReference type="EMBL" id="FWFN01000007">
    <property type="protein sequence ID" value="SLN65303.1"/>
    <property type="molecule type" value="Genomic_DNA"/>
</dbReference>
<dbReference type="OrthoDB" id="1263265at2"/>
<evidence type="ECO:0000313" key="2">
    <source>
        <dbReference type="Proteomes" id="UP000193963"/>
    </source>
</evidence>
<dbReference type="InterPro" id="IPR038444">
    <property type="entry name" value="DUF465_sf"/>
</dbReference>
<dbReference type="InterPro" id="IPR007420">
    <property type="entry name" value="DUF465"/>
</dbReference>
<proteinExistence type="predicted"/>
<evidence type="ECO:0008006" key="3">
    <source>
        <dbReference type="Google" id="ProtNLM"/>
    </source>
</evidence>
<dbReference type="Gene3D" id="6.10.280.50">
    <property type="match status" value="1"/>
</dbReference>
<sequence length="83" mass="9413">MSHTPHTLDQEFPEFVETIDALKASDPHFAKLAEDYHEVNRQVHRMETNVEPAEDLAIVEARKKRGLLKDEIFAALKAAQTTA</sequence>
<keyword evidence="2" id="KW-1185">Reference proteome</keyword>
<dbReference type="RefSeq" id="WP_085889381.1">
    <property type="nucleotide sequence ID" value="NZ_FWFN01000007.1"/>
</dbReference>
<dbReference type="Proteomes" id="UP000193963">
    <property type="component" value="Unassembled WGS sequence"/>
</dbReference>
<reference evidence="1 2" key="1">
    <citation type="submission" date="2017-03" db="EMBL/GenBank/DDBJ databases">
        <authorList>
            <person name="Afonso C.L."/>
            <person name="Miller P.J."/>
            <person name="Scott M.A."/>
            <person name="Spackman E."/>
            <person name="Goraichik I."/>
            <person name="Dimitrov K.M."/>
            <person name="Suarez D.L."/>
            <person name="Swayne D.E."/>
        </authorList>
    </citation>
    <scope>NUCLEOTIDE SEQUENCE [LARGE SCALE GENOMIC DNA]</scope>
    <source>
        <strain evidence="1 2">CECT 7751</strain>
    </source>
</reference>
<name>A0A1X6ZYI1_9RHOB</name>
<evidence type="ECO:0000313" key="1">
    <source>
        <dbReference type="EMBL" id="SLN65303.1"/>
    </source>
</evidence>
<protein>
    <recommendedName>
        <fullName evidence="3">DUF465 domain-containing protein</fullName>
    </recommendedName>
</protein>
<dbReference type="Pfam" id="PF04325">
    <property type="entry name" value="DUF465"/>
    <property type="match status" value="1"/>
</dbReference>
<organism evidence="1 2">
    <name type="scientific">Pseudooceanicola marinus</name>
    <dbReference type="NCBI Taxonomy" id="396013"/>
    <lineage>
        <taxon>Bacteria</taxon>
        <taxon>Pseudomonadati</taxon>
        <taxon>Pseudomonadota</taxon>
        <taxon>Alphaproteobacteria</taxon>
        <taxon>Rhodobacterales</taxon>
        <taxon>Paracoccaceae</taxon>
        <taxon>Pseudooceanicola</taxon>
    </lineage>
</organism>
<dbReference type="AlphaFoldDB" id="A0A1X6ZYI1"/>